<dbReference type="AlphaFoldDB" id="A0AAX4NEX5"/>
<evidence type="ECO:0000256" key="4">
    <source>
        <dbReference type="ARBA" id="ARBA00022840"/>
    </source>
</evidence>
<evidence type="ECO:0000313" key="6">
    <source>
        <dbReference type="EMBL" id="WYY00024.1"/>
    </source>
</evidence>
<dbReference type="Proteomes" id="UP001451606">
    <property type="component" value="Chromosome"/>
</dbReference>
<accession>A0AAX4NEX5</accession>
<name>A0AAX4NEX5_9ARCH</name>
<dbReference type="GO" id="GO:0016887">
    <property type="term" value="F:ATP hydrolysis activity"/>
    <property type="evidence" value="ECO:0007669"/>
    <property type="project" value="InterPro"/>
</dbReference>
<keyword evidence="3" id="KW-0547">Nucleotide-binding</keyword>
<proteinExistence type="inferred from homology"/>
<gene>
    <name evidence="6" type="ORF">OXIME_000576</name>
</gene>
<keyword evidence="2" id="KW-0813">Transport</keyword>
<keyword evidence="7" id="KW-1185">Reference proteome</keyword>
<feature type="domain" description="ABC transporter" evidence="5">
    <location>
        <begin position="4"/>
        <end position="235"/>
    </location>
</feature>
<dbReference type="GeneID" id="95967305"/>
<evidence type="ECO:0000256" key="3">
    <source>
        <dbReference type="ARBA" id="ARBA00022741"/>
    </source>
</evidence>
<comment type="similarity">
    <text evidence="1">Belongs to the ABC transporter superfamily.</text>
</comment>
<evidence type="ECO:0000256" key="2">
    <source>
        <dbReference type="ARBA" id="ARBA00022448"/>
    </source>
</evidence>
<dbReference type="InterPro" id="IPR003439">
    <property type="entry name" value="ABC_transporter-like_ATP-bd"/>
</dbReference>
<dbReference type="EMBL" id="CP133772">
    <property type="protein sequence ID" value="WYY00024.1"/>
    <property type="molecule type" value="Genomic_DNA"/>
</dbReference>
<dbReference type="SMART" id="SM00382">
    <property type="entry name" value="AAA"/>
    <property type="match status" value="1"/>
</dbReference>
<dbReference type="RefSeq" id="WP_393971980.1">
    <property type="nucleotide sequence ID" value="NZ_CP133772.1"/>
</dbReference>
<reference evidence="6 7" key="1">
    <citation type="submission" date="2023-09" db="EMBL/GenBank/DDBJ databases">
        <authorList>
            <person name="Golyshina O.V."/>
            <person name="Lunev E.A."/>
            <person name="Bargiela R."/>
            <person name="Gaines M.C."/>
            <person name="Daum B."/>
            <person name="Bale N.J."/>
            <person name="Koenen M."/>
            <person name="Sinninghe Damst J.S."/>
            <person name="Yakimov M."/>
            <person name="Golyshin P.N."/>
        </authorList>
    </citation>
    <scope>NUCLEOTIDE SEQUENCE [LARGE SCALE GENOMIC DNA]</scope>
    <source>
        <strain evidence="6 7">M1</strain>
    </source>
</reference>
<dbReference type="PANTHER" id="PTHR43335">
    <property type="entry name" value="ABC TRANSPORTER, ATP-BINDING PROTEIN"/>
    <property type="match status" value="1"/>
</dbReference>
<dbReference type="PANTHER" id="PTHR43335:SF4">
    <property type="entry name" value="ABC TRANSPORTER, ATP-BINDING PROTEIN"/>
    <property type="match status" value="1"/>
</dbReference>
<protein>
    <submittedName>
        <fullName evidence="6">ABC transporter ATP-binding protein</fullName>
    </submittedName>
</protein>
<evidence type="ECO:0000259" key="5">
    <source>
        <dbReference type="PROSITE" id="PS50893"/>
    </source>
</evidence>
<dbReference type="Gene3D" id="3.40.50.300">
    <property type="entry name" value="P-loop containing nucleotide triphosphate hydrolases"/>
    <property type="match status" value="1"/>
</dbReference>
<evidence type="ECO:0000313" key="7">
    <source>
        <dbReference type="Proteomes" id="UP001451606"/>
    </source>
</evidence>
<dbReference type="GO" id="GO:0005524">
    <property type="term" value="F:ATP binding"/>
    <property type="evidence" value="ECO:0007669"/>
    <property type="project" value="UniProtKB-KW"/>
</dbReference>
<dbReference type="InterPro" id="IPR027417">
    <property type="entry name" value="P-loop_NTPase"/>
</dbReference>
<dbReference type="Pfam" id="PF00005">
    <property type="entry name" value="ABC_tran"/>
    <property type="match status" value="1"/>
</dbReference>
<organism evidence="6 7">
    <name type="scientific">Oxyplasma meridianum</name>
    <dbReference type="NCBI Taxonomy" id="3073602"/>
    <lineage>
        <taxon>Archaea</taxon>
        <taxon>Methanobacteriati</taxon>
        <taxon>Thermoplasmatota</taxon>
        <taxon>Thermoplasmata</taxon>
        <taxon>Thermoplasmatales</taxon>
        <taxon>Thermoplasmataceae</taxon>
        <taxon>Oxyplasma</taxon>
    </lineage>
</organism>
<sequence length="294" mass="32893">MPSLDIMGVGKNFGSIHALKDITLNVDTPQCIGILGPNGAGKTTLLKIITNILKPSEGKILVNGINVNQNPTRALEKMGALVEQPEFYPYLTGRETMKFVARIKGMSLSRSYEEIEKLAKITGITEYLERRTGEYSRGMKQRLELAVSMIGDPEIIVLDEPTFGLDPRGMKEMRDILISLNEEKRRIILFSTHLISEAREVCDRVIIVDKGEIKFNEEISDLRGNKIRVKGNFKHLAKIDGAKEITTRGNEITVEMNPGATRNSILKELMEGGVEIDTVEGMDRMEEVYLSLVQ</sequence>
<dbReference type="PROSITE" id="PS50893">
    <property type="entry name" value="ABC_TRANSPORTER_2"/>
    <property type="match status" value="1"/>
</dbReference>
<dbReference type="KEGG" id="omr:OXIME_000576"/>
<dbReference type="InterPro" id="IPR003593">
    <property type="entry name" value="AAA+_ATPase"/>
</dbReference>
<dbReference type="SUPFAM" id="SSF52540">
    <property type="entry name" value="P-loop containing nucleoside triphosphate hydrolases"/>
    <property type="match status" value="1"/>
</dbReference>
<keyword evidence="4 6" id="KW-0067">ATP-binding</keyword>
<evidence type="ECO:0000256" key="1">
    <source>
        <dbReference type="ARBA" id="ARBA00005417"/>
    </source>
</evidence>